<dbReference type="PANTHER" id="PTHR43149:SF1">
    <property type="entry name" value="DELTA(3,5)-DELTA(2,4)-DIENOYL-COA ISOMERASE, MITOCHONDRIAL"/>
    <property type="match status" value="1"/>
</dbReference>
<comment type="caution">
    <text evidence="2">The sequence shown here is derived from an EMBL/GenBank/DDBJ whole genome shotgun (WGS) entry which is preliminary data.</text>
</comment>
<dbReference type="PANTHER" id="PTHR43149">
    <property type="entry name" value="ENOYL-COA HYDRATASE"/>
    <property type="match status" value="1"/>
</dbReference>
<evidence type="ECO:0000256" key="1">
    <source>
        <dbReference type="ARBA" id="ARBA00005254"/>
    </source>
</evidence>
<dbReference type="EMBL" id="JBGCUO010000001">
    <property type="protein sequence ID" value="MEY1662682.1"/>
    <property type="molecule type" value="Genomic_DNA"/>
</dbReference>
<dbReference type="CDD" id="cd06558">
    <property type="entry name" value="crotonase-like"/>
    <property type="match status" value="1"/>
</dbReference>
<accession>A0ABV4AJT4</accession>
<sequence>MSEILYRERVRVRRDERGVAYVTLARPDKYNAIDLDMLHALTEAAKALRKDRTLRAVIFSGEGKSFCAGLDFGKVLKTPAGILRAFIPGLRATNVFQRACWAYRELPVPVINVSHGHCFGGGMQMALAADFRFTTPDCQLSVLEVKWGLIPDMSGSMGLRNQVGLDMAKLLTMTGRVLSGNDAKAIGLVTEVADDPMAAAEALVDELLVRSPDALAGAKQLFATAWQSSEEVAFSAERRIQARILMAPNQRRALKAATNKETPQFLPRRLR</sequence>
<dbReference type="NCBIfam" id="NF005699">
    <property type="entry name" value="PRK07509.1"/>
    <property type="match status" value="1"/>
</dbReference>
<comment type="similarity">
    <text evidence="1">Belongs to the enoyl-CoA hydratase/isomerase family.</text>
</comment>
<dbReference type="Pfam" id="PF00378">
    <property type="entry name" value="ECH_1"/>
    <property type="match status" value="1"/>
</dbReference>
<dbReference type="InterPro" id="IPR029045">
    <property type="entry name" value="ClpP/crotonase-like_dom_sf"/>
</dbReference>
<dbReference type="SUPFAM" id="SSF52096">
    <property type="entry name" value="ClpP/crotonase"/>
    <property type="match status" value="1"/>
</dbReference>
<protein>
    <submittedName>
        <fullName evidence="2">Crotonase/enoyl-CoA hydratase family protein</fullName>
    </submittedName>
</protein>
<gene>
    <name evidence="2" type="ORF">AB5I84_11030</name>
</gene>
<evidence type="ECO:0000313" key="3">
    <source>
        <dbReference type="Proteomes" id="UP001562065"/>
    </source>
</evidence>
<dbReference type="Gene3D" id="3.90.226.10">
    <property type="entry name" value="2-enoyl-CoA Hydratase, Chain A, domain 1"/>
    <property type="match status" value="1"/>
</dbReference>
<reference evidence="2 3" key="1">
    <citation type="submission" date="2024-07" db="EMBL/GenBank/DDBJ databases">
        <authorList>
            <person name="Ren Q."/>
        </authorList>
    </citation>
    <scope>NUCLEOTIDE SEQUENCE [LARGE SCALE GENOMIC DNA]</scope>
    <source>
        <strain evidence="2 3">REN37</strain>
    </source>
</reference>
<evidence type="ECO:0000313" key="2">
    <source>
        <dbReference type="EMBL" id="MEY1662682.1"/>
    </source>
</evidence>
<dbReference type="InterPro" id="IPR001753">
    <property type="entry name" value="Enoyl-CoA_hydra/iso"/>
</dbReference>
<organism evidence="2 3">
    <name type="scientific">Isoalcanivorax beigongshangi</name>
    <dbReference type="NCBI Taxonomy" id="3238810"/>
    <lineage>
        <taxon>Bacteria</taxon>
        <taxon>Pseudomonadati</taxon>
        <taxon>Pseudomonadota</taxon>
        <taxon>Gammaproteobacteria</taxon>
        <taxon>Oceanospirillales</taxon>
        <taxon>Alcanivoracaceae</taxon>
        <taxon>Isoalcanivorax</taxon>
    </lineage>
</organism>
<name>A0ABV4AJT4_9GAMM</name>
<dbReference type="InterPro" id="IPR045002">
    <property type="entry name" value="Ech1-like"/>
</dbReference>
<dbReference type="Proteomes" id="UP001562065">
    <property type="component" value="Unassembled WGS sequence"/>
</dbReference>
<keyword evidence="3" id="KW-1185">Reference proteome</keyword>
<proteinExistence type="inferred from homology"/>
<dbReference type="RefSeq" id="WP_369455911.1">
    <property type="nucleotide sequence ID" value="NZ_JBGCUO010000001.1"/>
</dbReference>